<dbReference type="InterPro" id="IPR036950">
    <property type="entry name" value="PBP_transglycosylase"/>
</dbReference>
<keyword evidence="5" id="KW-0046">Antibiotic resistance</keyword>
<evidence type="ECO:0000256" key="5">
    <source>
        <dbReference type="ARBA" id="ARBA00023251"/>
    </source>
</evidence>
<accession>A0ABV1GEQ9</accession>
<dbReference type="Proteomes" id="UP001477672">
    <property type="component" value="Unassembled WGS sequence"/>
</dbReference>
<keyword evidence="3" id="KW-0808">Transferase</keyword>
<gene>
    <name evidence="7" type="ORF">WMO24_07015</name>
</gene>
<dbReference type="InterPro" id="IPR050396">
    <property type="entry name" value="Glycosyltr_51/Transpeptidase"/>
</dbReference>
<dbReference type="EMBL" id="JBBMFA010000083">
    <property type="protein sequence ID" value="MEQ2520178.1"/>
    <property type="molecule type" value="Genomic_DNA"/>
</dbReference>
<dbReference type="Pfam" id="PF00912">
    <property type="entry name" value="Transgly"/>
    <property type="match status" value="1"/>
</dbReference>
<name>A0ABV1GEQ9_9FIRM</name>
<dbReference type="SUPFAM" id="SSF53955">
    <property type="entry name" value="Lysozyme-like"/>
    <property type="match status" value="1"/>
</dbReference>
<organism evidence="7 8">
    <name type="scientific">Ruthenibacterium intestinale</name>
    <dbReference type="NCBI Taxonomy" id="3133163"/>
    <lineage>
        <taxon>Bacteria</taxon>
        <taxon>Bacillati</taxon>
        <taxon>Bacillota</taxon>
        <taxon>Clostridia</taxon>
        <taxon>Eubacteriales</taxon>
        <taxon>Oscillospiraceae</taxon>
        <taxon>Ruthenibacterium</taxon>
    </lineage>
</organism>
<proteinExistence type="predicted"/>
<evidence type="ECO:0000313" key="8">
    <source>
        <dbReference type="Proteomes" id="UP001477672"/>
    </source>
</evidence>
<reference evidence="7 8" key="1">
    <citation type="submission" date="2024-03" db="EMBL/GenBank/DDBJ databases">
        <title>Human intestinal bacterial collection.</title>
        <authorList>
            <person name="Pauvert C."/>
            <person name="Hitch T.C.A."/>
            <person name="Clavel T."/>
        </authorList>
    </citation>
    <scope>NUCLEOTIDE SEQUENCE [LARGE SCALE GENOMIC DNA]</scope>
    <source>
        <strain evidence="7 8">CLA-JM-H11</strain>
    </source>
</reference>
<evidence type="ECO:0000256" key="3">
    <source>
        <dbReference type="ARBA" id="ARBA00022679"/>
    </source>
</evidence>
<feature type="domain" description="Glycosyl transferase family 51" evidence="6">
    <location>
        <begin position="48"/>
        <end position="214"/>
    </location>
</feature>
<dbReference type="InterPro" id="IPR023346">
    <property type="entry name" value="Lysozyme-like_dom_sf"/>
</dbReference>
<dbReference type="PANTHER" id="PTHR32282">
    <property type="entry name" value="BINDING PROTEIN TRANSPEPTIDASE, PUTATIVE-RELATED"/>
    <property type="match status" value="1"/>
</dbReference>
<protein>
    <recommendedName>
        <fullName evidence="2">Penicillin-binding protein 1A</fullName>
    </recommendedName>
</protein>
<evidence type="ECO:0000256" key="1">
    <source>
        <dbReference type="ARBA" id="ARBA00004401"/>
    </source>
</evidence>
<comment type="caution">
    <text evidence="7">The sequence shown here is derived from an EMBL/GenBank/DDBJ whole genome shotgun (WGS) entry which is preliminary data.</text>
</comment>
<dbReference type="Gene3D" id="1.10.3810.10">
    <property type="entry name" value="Biosynthetic peptidoglycan transglycosylase-like"/>
    <property type="match status" value="1"/>
</dbReference>
<keyword evidence="4" id="KW-0812">Transmembrane</keyword>
<evidence type="ECO:0000256" key="4">
    <source>
        <dbReference type="ARBA" id="ARBA00022968"/>
    </source>
</evidence>
<dbReference type="InterPro" id="IPR001264">
    <property type="entry name" value="Glyco_trans_51"/>
</dbReference>
<dbReference type="PANTHER" id="PTHR32282:SF33">
    <property type="entry name" value="PEPTIDOGLYCAN GLYCOSYLTRANSFERASE"/>
    <property type="match status" value="1"/>
</dbReference>
<keyword evidence="8" id="KW-1185">Reference proteome</keyword>
<evidence type="ECO:0000313" key="7">
    <source>
        <dbReference type="EMBL" id="MEQ2520178.1"/>
    </source>
</evidence>
<dbReference type="RefSeq" id="WP_349215636.1">
    <property type="nucleotide sequence ID" value="NZ_JBBMFA010000083.1"/>
</dbReference>
<evidence type="ECO:0000259" key="6">
    <source>
        <dbReference type="Pfam" id="PF00912"/>
    </source>
</evidence>
<sequence length="232" mass="25796">MRKIFKGLAAALVLVVVLTVLGVGVDGWRLYRNAVEQTGIEQAVEQVRAQEGYTPLDQLPALYPQAVVAVEDRRFYDHNGVDPIAIARAVWVNLRTGSLAEGGSTLTQQLAKNLYFTQEKKFTRKVAEVFTAWDLERRYTKDEILELYINSIYYGEGYYGICSASRGYFGKDPTEMTDYECTLLAGVPNAPSVYAPTVNPDLAAQRQRQVVDSLVDTGCITEQQAQEILAGE</sequence>
<evidence type="ECO:0000256" key="2">
    <source>
        <dbReference type="ARBA" id="ARBA00018638"/>
    </source>
</evidence>
<keyword evidence="4" id="KW-0735">Signal-anchor</keyword>
<comment type="subcellular location">
    <subcellularLocation>
        <location evidence="1">Cell membrane</location>
        <topology evidence="1">Single-pass type II membrane protein</topology>
    </subcellularLocation>
</comment>